<dbReference type="STRING" id="306540.SAMN05421839_10221"/>
<dbReference type="EMBL" id="FOXC01000002">
    <property type="protein sequence ID" value="SFO95405.1"/>
    <property type="molecule type" value="Genomic_DNA"/>
</dbReference>
<name>A0A1I5LDY5_9BACI</name>
<dbReference type="Pfam" id="PF10957">
    <property type="entry name" value="Spore_Cse60"/>
    <property type="match status" value="1"/>
</dbReference>
<keyword evidence="4" id="KW-1185">Reference proteome</keyword>
<gene>
    <name evidence="1" type="ORF">HHA03_04030</name>
    <name evidence="2" type="ORF">SAMN05421839_10221</name>
</gene>
<dbReference type="InterPro" id="IPR020296">
    <property type="entry name" value="Spore_Cse60"/>
</dbReference>
<sequence>MELGLAAGLKVKQIAGEHIDDEINQWLANNQDAEIIDIKFSASAQHDEWGVDALIIYRNE</sequence>
<reference evidence="2 3" key="1">
    <citation type="submission" date="2016-10" db="EMBL/GenBank/DDBJ databases">
        <authorList>
            <person name="de Groot N.N."/>
        </authorList>
    </citation>
    <scope>NUCLEOTIDE SEQUENCE [LARGE SCALE GENOMIC DNA]</scope>
    <source>
        <strain evidence="2 3">DSM 17073</strain>
    </source>
</reference>
<dbReference type="Proteomes" id="UP000242243">
    <property type="component" value="Unassembled WGS sequence"/>
</dbReference>
<dbReference type="AlphaFoldDB" id="A0A1I5LDY5"/>
<dbReference type="EMBL" id="BJWI01000002">
    <property type="protein sequence ID" value="GEM00871.1"/>
    <property type="molecule type" value="Genomic_DNA"/>
</dbReference>
<evidence type="ECO:0000313" key="2">
    <source>
        <dbReference type="EMBL" id="SFO95405.1"/>
    </source>
</evidence>
<evidence type="ECO:0000313" key="4">
    <source>
        <dbReference type="Proteomes" id="UP000321547"/>
    </source>
</evidence>
<evidence type="ECO:0000313" key="3">
    <source>
        <dbReference type="Proteomes" id="UP000242243"/>
    </source>
</evidence>
<evidence type="ECO:0000313" key="1">
    <source>
        <dbReference type="EMBL" id="GEM00871.1"/>
    </source>
</evidence>
<dbReference type="OrthoDB" id="2234498at2"/>
<protein>
    <recommendedName>
        <fullName evidence="5">Sporulation protein Cse60</fullName>
    </recommendedName>
</protein>
<reference evidence="1 4" key="2">
    <citation type="submission" date="2019-07" db="EMBL/GenBank/DDBJ databases">
        <title>Whole genome shotgun sequence of Halolactibacillus halophilus NBRC 100868.</title>
        <authorList>
            <person name="Hosoyama A."/>
            <person name="Uohara A."/>
            <person name="Ohji S."/>
            <person name="Ichikawa N."/>
        </authorList>
    </citation>
    <scope>NUCLEOTIDE SEQUENCE [LARGE SCALE GENOMIC DNA]</scope>
    <source>
        <strain evidence="1 4">NBRC 100868</strain>
    </source>
</reference>
<evidence type="ECO:0008006" key="5">
    <source>
        <dbReference type="Google" id="ProtNLM"/>
    </source>
</evidence>
<organism evidence="2 3">
    <name type="scientific">Halolactibacillus halophilus</name>
    <dbReference type="NCBI Taxonomy" id="306540"/>
    <lineage>
        <taxon>Bacteria</taxon>
        <taxon>Bacillati</taxon>
        <taxon>Bacillota</taxon>
        <taxon>Bacilli</taxon>
        <taxon>Bacillales</taxon>
        <taxon>Bacillaceae</taxon>
        <taxon>Halolactibacillus</taxon>
    </lineage>
</organism>
<dbReference type="RefSeq" id="WP_089829552.1">
    <property type="nucleotide sequence ID" value="NZ_BJWI01000002.1"/>
</dbReference>
<accession>A0A1I5LDY5</accession>
<proteinExistence type="predicted"/>
<dbReference type="Proteomes" id="UP000321547">
    <property type="component" value="Unassembled WGS sequence"/>
</dbReference>